<organism evidence="1 2">
    <name type="scientific">Peronosclerospora sorghi</name>
    <dbReference type="NCBI Taxonomy" id="230839"/>
    <lineage>
        <taxon>Eukaryota</taxon>
        <taxon>Sar</taxon>
        <taxon>Stramenopiles</taxon>
        <taxon>Oomycota</taxon>
        <taxon>Peronosporomycetes</taxon>
        <taxon>Peronosporales</taxon>
        <taxon>Peronosporaceae</taxon>
        <taxon>Peronosclerospora</taxon>
    </lineage>
</organism>
<keyword evidence="2" id="KW-1185">Reference proteome</keyword>
<evidence type="ECO:0000313" key="2">
    <source>
        <dbReference type="Proteomes" id="UP001163321"/>
    </source>
</evidence>
<proteinExistence type="predicted"/>
<dbReference type="Proteomes" id="UP001163321">
    <property type="component" value="Chromosome 3"/>
</dbReference>
<accession>A0ACC0W8T6</accession>
<reference evidence="1 2" key="1">
    <citation type="journal article" date="2022" name="bioRxiv">
        <title>The genome of the oomycete Peronosclerospora sorghi, a cosmopolitan pathogen of maize and sorghum, is inflated with dispersed pseudogenes.</title>
        <authorList>
            <person name="Fletcher K."/>
            <person name="Martin F."/>
            <person name="Isakeit T."/>
            <person name="Cavanaugh K."/>
            <person name="Magill C."/>
            <person name="Michelmore R."/>
        </authorList>
    </citation>
    <scope>NUCLEOTIDE SEQUENCE [LARGE SCALE GENOMIC DNA]</scope>
    <source>
        <strain evidence="1">P6</strain>
    </source>
</reference>
<protein>
    <submittedName>
        <fullName evidence="1">Uncharacterized protein</fullName>
    </submittedName>
</protein>
<name>A0ACC0W8T6_9STRA</name>
<dbReference type="EMBL" id="CM047582">
    <property type="protein sequence ID" value="KAI9915235.1"/>
    <property type="molecule type" value="Genomic_DNA"/>
</dbReference>
<sequence length="625" mass="68559">MGKAFSDVYQVTLRQTLNSVTLSADERLDAIMTNVASPVEATWNHGGSGGQESVLLLESGEFINMMEISWGETQEECIGIFFLNLTTNMGNSVSFGTKTEESTTVTAPDGFELSGFYGRAAAEVHQLGIIWTRRSAQPAKLNDRMATGWYGKRIRNWVGPNIGYAADSACYRMTESFDRNATCPANFKKRNGLCLAQCPLAYPVEMTLEMAQKGVAIITPIVNVSTVSIFSDIFLFYHKARKEFLCAANVVGVIRSLLYYLRFQQITPPQSDVERVLAVAYQSDVVVVDLPVAITNFLGLPVPSKLVFIGIVLMIVEAIVKTVIRYGDSILSTAQNVYRLLHNVTTINGTSDSVDELQGFLDKNSTCGYQLKSVIDRIILSVNRMREINPDMTIADLRVTISKSSLVLKDIPTATNNCMNEFLSYKTESAAFKTRDLLRKTMGVIVDQLVYSGKTDLGSQVGKEQNILETTNMGLTMLAGLNPTQITWLASQYIQPTCGPTAFIGEIDDGSLDDALGLTTVGEAFVGSYGTWSKKGDGLANLFFTSIDTENVTVVLYSGGEEVTRLFVAAGETMTWNGSITDLHDKVLYLDRWRPNRIGFLGTGGGSLKLWVPRASKGGHLRMQV</sequence>
<evidence type="ECO:0000313" key="1">
    <source>
        <dbReference type="EMBL" id="KAI9915235.1"/>
    </source>
</evidence>
<comment type="caution">
    <text evidence="1">The sequence shown here is derived from an EMBL/GenBank/DDBJ whole genome shotgun (WGS) entry which is preliminary data.</text>
</comment>
<gene>
    <name evidence="1" type="ORF">PsorP6_008305</name>
</gene>